<evidence type="ECO:0000313" key="5">
    <source>
        <dbReference type="EMBL" id="MDY0406084.1"/>
    </source>
</evidence>
<dbReference type="SMART" id="SM00382">
    <property type="entry name" value="AAA"/>
    <property type="match status" value="1"/>
</dbReference>
<dbReference type="InterPro" id="IPR003439">
    <property type="entry name" value="ABC_transporter-like_ATP-bd"/>
</dbReference>
<evidence type="ECO:0000313" key="6">
    <source>
        <dbReference type="Proteomes" id="UP001228376"/>
    </source>
</evidence>
<feature type="domain" description="ABC transporter" evidence="4">
    <location>
        <begin position="8"/>
        <end position="238"/>
    </location>
</feature>
<dbReference type="PANTHER" id="PTHR43423">
    <property type="entry name" value="ABC TRANSPORTER I FAMILY MEMBER 17"/>
    <property type="match status" value="1"/>
</dbReference>
<dbReference type="InterPro" id="IPR017871">
    <property type="entry name" value="ABC_transporter-like_CS"/>
</dbReference>
<organism evidence="5 6">
    <name type="scientific">Tigheibacillus jepli</name>
    <dbReference type="NCBI Taxonomy" id="3035914"/>
    <lineage>
        <taxon>Bacteria</taxon>
        <taxon>Bacillati</taxon>
        <taxon>Bacillota</taxon>
        <taxon>Bacilli</taxon>
        <taxon>Bacillales</taxon>
        <taxon>Bacillaceae</taxon>
        <taxon>Tigheibacillus</taxon>
    </lineage>
</organism>
<sequence length="242" mass="26717">MDNIQEAITLQNVSFSANGTEILHQLNGGFPAGNISVLVGPSGAGKSTLFRLLNGMRSADKGEIYIHGKNIAQFDPTDLRRTVGIALQQAPMLQGTVWKNLSLPRKLQGKELTKEEAQKLLRIVNLDEQLLDRKAKELSGGQKQRLSIARTLVNQPPILLLDEITSSLDQVSAHEIEKLIIHLNQAYQTTIIWITHSLEQARKVGDYAYVMMNGKIVESGNIDLLTHPSSDSVKNFIKGDQS</sequence>
<dbReference type="Proteomes" id="UP001228376">
    <property type="component" value="Unassembled WGS sequence"/>
</dbReference>
<reference evidence="5 6" key="1">
    <citation type="submission" date="2023-10" db="EMBL/GenBank/DDBJ databases">
        <title>179-bfca-hs.</title>
        <authorList>
            <person name="Miliotis G."/>
            <person name="Sengupta P."/>
            <person name="Hameed A."/>
            <person name="Chuvochina M."/>
            <person name="Mcdonagh F."/>
            <person name="Simpson A.C."/>
            <person name="Singh N.K."/>
            <person name="Rekha P.D."/>
            <person name="Raman K."/>
            <person name="Hugenholtz P."/>
            <person name="Venkateswaran K."/>
        </authorList>
    </citation>
    <scope>NUCLEOTIDE SEQUENCE [LARGE SCALE GENOMIC DNA]</scope>
    <source>
        <strain evidence="5 6">179-BFC-A-HS</strain>
    </source>
</reference>
<dbReference type="CDD" id="cd03260">
    <property type="entry name" value="ABC_PstB_phosphate_transporter"/>
    <property type="match status" value="1"/>
</dbReference>
<protein>
    <submittedName>
        <fullName evidence="5">Phosphate ABC transporter ATP-binding protein</fullName>
    </submittedName>
</protein>
<dbReference type="GO" id="GO:0005524">
    <property type="term" value="F:ATP binding"/>
    <property type="evidence" value="ECO:0007669"/>
    <property type="project" value="UniProtKB-KW"/>
</dbReference>
<dbReference type="SUPFAM" id="SSF52540">
    <property type="entry name" value="P-loop containing nucleoside triphosphate hydrolases"/>
    <property type="match status" value="1"/>
</dbReference>
<evidence type="ECO:0000256" key="1">
    <source>
        <dbReference type="ARBA" id="ARBA00022448"/>
    </source>
</evidence>
<proteinExistence type="predicted"/>
<dbReference type="Gene3D" id="3.40.50.300">
    <property type="entry name" value="P-loop containing nucleotide triphosphate hydrolases"/>
    <property type="match status" value="1"/>
</dbReference>
<evidence type="ECO:0000256" key="3">
    <source>
        <dbReference type="ARBA" id="ARBA00022840"/>
    </source>
</evidence>
<dbReference type="InterPro" id="IPR005670">
    <property type="entry name" value="PstB-like"/>
</dbReference>
<keyword evidence="6" id="KW-1185">Reference proteome</keyword>
<gene>
    <name evidence="5" type="ORF">P5G51_012405</name>
</gene>
<keyword evidence="3 5" id="KW-0067">ATP-binding</keyword>
<dbReference type="EMBL" id="JAROCA020000001">
    <property type="protein sequence ID" value="MDY0406084.1"/>
    <property type="molecule type" value="Genomic_DNA"/>
</dbReference>
<accession>A0ABU5CIB2</accession>
<keyword evidence="2" id="KW-0547">Nucleotide-binding</keyword>
<keyword evidence="1" id="KW-0813">Transport</keyword>
<name>A0ABU5CIB2_9BACI</name>
<dbReference type="PANTHER" id="PTHR43423:SF1">
    <property type="entry name" value="ABC TRANSPORTER I FAMILY MEMBER 17"/>
    <property type="match status" value="1"/>
</dbReference>
<dbReference type="InterPro" id="IPR027417">
    <property type="entry name" value="P-loop_NTPase"/>
</dbReference>
<evidence type="ECO:0000259" key="4">
    <source>
        <dbReference type="PROSITE" id="PS50893"/>
    </source>
</evidence>
<dbReference type="PROSITE" id="PS50893">
    <property type="entry name" value="ABC_TRANSPORTER_2"/>
    <property type="match status" value="1"/>
</dbReference>
<dbReference type="Pfam" id="PF00005">
    <property type="entry name" value="ABC_tran"/>
    <property type="match status" value="1"/>
</dbReference>
<comment type="caution">
    <text evidence="5">The sequence shown here is derived from an EMBL/GenBank/DDBJ whole genome shotgun (WGS) entry which is preliminary data.</text>
</comment>
<dbReference type="PROSITE" id="PS00211">
    <property type="entry name" value="ABC_TRANSPORTER_1"/>
    <property type="match status" value="1"/>
</dbReference>
<evidence type="ECO:0000256" key="2">
    <source>
        <dbReference type="ARBA" id="ARBA00022741"/>
    </source>
</evidence>
<dbReference type="InterPro" id="IPR003593">
    <property type="entry name" value="AAA+_ATPase"/>
</dbReference>
<dbReference type="RefSeq" id="WP_306066199.1">
    <property type="nucleotide sequence ID" value="NZ_JAROCA020000001.1"/>
</dbReference>